<organism evidence="2 3">
    <name type="scientific">Chryseobacterium lathyri</name>
    <dbReference type="NCBI Taxonomy" id="395933"/>
    <lineage>
        <taxon>Bacteria</taxon>
        <taxon>Pseudomonadati</taxon>
        <taxon>Bacteroidota</taxon>
        <taxon>Flavobacteriia</taxon>
        <taxon>Flavobacteriales</taxon>
        <taxon>Weeksellaceae</taxon>
        <taxon>Chryseobacterium group</taxon>
        <taxon>Chryseobacterium</taxon>
    </lineage>
</organism>
<sequence>MEQQIDSVFKKYNFNGSIAIFKDSLQLYRKENGYSDFKNKVKIDSNTVFAIGSVSKQFTATLILLQMEQGKLNVSDKASKYLKSFQIKEYENITIHQLLNHTSGLNTFGGKLMFKSGSDFFYSNDGFNALGQIIEVVSGKSYDENVMELFKKAGMKNSSTGNIFEGKNFAGAYLGNATKFTAVPNMPKRLGGKDIGTPAGGILSTIEDLHIWNNAIYSGKILKAETLKQFVSKSSERHHAILGKMGYGYGIMINIGSPESYFHSGYVKGSPSLNIYYPQTKTSVIILSNIADEEKGKSSTFRPHVEVKKITDHLENTLLQLKAKH</sequence>
<accession>A0A511YE46</accession>
<name>A0A511YE46_9FLAO</name>
<comment type="caution">
    <text evidence="2">The sequence shown here is derived from an EMBL/GenBank/DDBJ whole genome shotgun (WGS) entry which is preliminary data.</text>
</comment>
<reference evidence="2 3" key="1">
    <citation type="submission" date="2019-07" db="EMBL/GenBank/DDBJ databases">
        <title>Whole genome shotgun sequence of Chryseobacterium lathyri NBRC 105250.</title>
        <authorList>
            <person name="Hosoyama A."/>
            <person name="Uohara A."/>
            <person name="Ohji S."/>
            <person name="Ichikawa N."/>
        </authorList>
    </citation>
    <scope>NUCLEOTIDE SEQUENCE [LARGE SCALE GENOMIC DNA]</scope>
    <source>
        <strain evidence="2 3">NBRC 105250</strain>
    </source>
</reference>
<dbReference type="PANTHER" id="PTHR46825:SF9">
    <property type="entry name" value="BETA-LACTAMASE-RELATED DOMAIN-CONTAINING PROTEIN"/>
    <property type="match status" value="1"/>
</dbReference>
<evidence type="ECO:0000313" key="3">
    <source>
        <dbReference type="Proteomes" id="UP000321150"/>
    </source>
</evidence>
<dbReference type="RefSeq" id="WP_228452693.1">
    <property type="nucleotide sequence ID" value="NZ_BJYI01000014.1"/>
</dbReference>
<dbReference type="Proteomes" id="UP000321150">
    <property type="component" value="Unassembled WGS sequence"/>
</dbReference>
<dbReference type="EMBL" id="BJYI01000014">
    <property type="protein sequence ID" value="GEN73468.1"/>
    <property type="molecule type" value="Genomic_DNA"/>
</dbReference>
<protein>
    <submittedName>
        <fullName evidence="2">Penicillin-binding protein</fullName>
    </submittedName>
</protein>
<dbReference type="InterPro" id="IPR050491">
    <property type="entry name" value="AmpC-like"/>
</dbReference>
<evidence type="ECO:0000313" key="2">
    <source>
        <dbReference type="EMBL" id="GEN73468.1"/>
    </source>
</evidence>
<proteinExistence type="predicted"/>
<evidence type="ECO:0000259" key="1">
    <source>
        <dbReference type="Pfam" id="PF00144"/>
    </source>
</evidence>
<gene>
    <name evidence="2" type="ORF">CLA01_35400</name>
</gene>
<dbReference type="InterPro" id="IPR012338">
    <property type="entry name" value="Beta-lactam/transpept-like"/>
</dbReference>
<dbReference type="Pfam" id="PF00144">
    <property type="entry name" value="Beta-lactamase"/>
    <property type="match status" value="1"/>
</dbReference>
<dbReference type="AlphaFoldDB" id="A0A511YE46"/>
<dbReference type="SUPFAM" id="SSF56601">
    <property type="entry name" value="beta-lactamase/transpeptidase-like"/>
    <property type="match status" value="1"/>
</dbReference>
<dbReference type="InterPro" id="IPR001466">
    <property type="entry name" value="Beta-lactam-related"/>
</dbReference>
<dbReference type="PANTHER" id="PTHR46825">
    <property type="entry name" value="D-ALANYL-D-ALANINE-CARBOXYPEPTIDASE/ENDOPEPTIDASE AMPH"/>
    <property type="match status" value="1"/>
</dbReference>
<feature type="domain" description="Beta-lactamase-related" evidence="1">
    <location>
        <begin position="17"/>
        <end position="295"/>
    </location>
</feature>
<dbReference type="Gene3D" id="3.40.710.10">
    <property type="entry name" value="DD-peptidase/beta-lactamase superfamily"/>
    <property type="match status" value="1"/>
</dbReference>